<dbReference type="InterPro" id="IPR031139">
    <property type="entry name" value="RPGRIP1_fam"/>
</dbReference>
<dbReference type="AlphaFoldDB" id="A0ABD2B8G3"/>
<dbReference type="Gene3D" id="2.60.40.150">
    <property type="entry name" value="C2 domain"/>
    <property type="match status" value="1"/>
</dbReference>
<feature type="compositionally biased region" description="Basic and acidic residues" evidence="1">
    <location>
        <begin position="86"/>
        <end position="98"/>
    </location>
</feature>
<dbReference type="PANTHER" id="PTHR14240:SF5">
    <property type="entry name" value="RPGRIP1 C-TERMINAL DOMAIN-CONTAINING PROTEIN"/>
    <property type="match status" value="1"/>
</dbReference>
<reference evidence="3 4" key="1">
    <citation type="journal article" date="2024" name="Ann. Entomol. Soc. Am.">
        <title>Genomic analyses of the southern and eastern yellowjacket wasps (Hymenoptera: Vespidae) reveal evolutionary signatures of social life.</title>
        <authorList>
            <person name="Catto M.A."/>
            <person name="Caine P.B."/>
            <person name="Orr S.E."/>
            <person name="Hunt B.G."/>
            <person name="Goodisman M.A.D."/>
        </authorList>
    </citation>
    <scope>NUCLEOTIDE SEQUENCE [LARGE SCALE GENOMIC DNA]</scope>
    <source>
        <strain evidence="3">233</strain>
        <tissue evidence="3">Head and thorax</tissue>
    </source>
</reference>
<dbReference type="InterPro" id="IPR041091">
    <property type="entry name" value="RPGRIP1_C"/>
</dbReference>
<dbReference type="Pfam" id="PF18111">
    <property type="entry name" value="RPGR1_C"/>
    <property type="match status" value="1"/>
</dbReference>
<dbReference type="PANTHER" id="PTHR14240">
    <property type="entry name" value="RETINITIS PIGMENTOSA GTPASE REGULATOR-INTERACTING PROTEIN"/>
    <property type="match status" value="1"/>
</dbReference>
<feature type="region of interest" description="Disordered" evidence="1">
    <location>
        <begin position="86"/>
        <end position="125"/>
    </location>
</feature>
<gene>
    <name evidence="3" type="ORF">V1478_006619</name>
</gene>
<comment type="caution">
    <text evidence="3">The sequence shown here is derived from an EMBL/GenBank/DDBJ whole genome shotgun (WGS) entry which is preliminary data.</text>
</comment>
<evidence type="ECO:0000313" key="3">
    <source>
        <dbReference type="EMBL" id="KAL2728987.1"/>
    </source>
</evidence>
<proteinExistence type="predicted"/>
<feature type="domain" description="RPGRIP1 C-terminal" evidence="2">
    <location>
        <begin position="165"/>
        <end position="326"/>
    </location>
</feature>
<feature type="compositionally biased region" description="Polar residues" evidence="1">
    <location>
        <begin position="100"/>
        <end position="124"/>
    </location>
</feature>
<evidence type="ECO:0000313" key="4">
    <source>
        <dbReference type="Proteomes" id="UP001607302"/>
    </source>
</evidence>
<accession>A0ABD2B8G3</accession>
<protein>
    <recommendedName>
        <fullName evidence="2">RPGRIP1 C-terminal domain-containing protein</fullName>
    </recommendedName>
</protein>
<dbReference type="InterPro" id="IPR035892">
    <property type="entry name" value="C2_domain_sf"/>
</dbReference>
<dbReference type="Proteomes" id="UP001607302">
    <property type="component" value="Unassembled WGS sequence"/>
</dbReference>
<name>A0ABD2B8G3_VESSQ</name>
<dbReference type="EMBL" id="JAUDFV010000132">
    <property type="protein sequence ID" value="KAL2728987.1"/>
    <property type="molecule type" value="Genomic_DNA"/>
</dbReference>
<evidence type="ECO:0000256" key="1">
    <source>
        <dbReference type="SAM" id="MobiDB-lite"/>
    </source>
</evidence>
<sequence length="329" mass="38132">MSSKSTNSKGSAACFHEWNRIINRFERLLFERIFVHWKNRIKNIKISLTSLHVGYTNSSITMYQLINTIDIHTDVRANVISDINENKKRKEENQKTNEKANYSSTHDNNVQNGSSDSDITSLSKQSDEITRWTTLTNKEEQDNLSPEEKAHVEEFNSFISHPIQKDTIIIQIVKINLFENSSVMLDDNVHLLYVEYSFLGFRGADMETESIVKPKSFEEALIYNFKKIFPIDKEYHSIERNTLRAMLHQSTNPNIKFILVSEPLPEETDTKDCVELGYAYFNIREYALGDDEQSIRLPITNQMQTEQIGLLTIYVQGLDAIRKCLSNDM</sequence>
<keyword evidence="4" id="KW-1185">Reference proteome</keyword>
<evidence type="ECO:0000259" key="2">
    <source>
        <dbReference type="Pfam" id="PF18111"/>
    </source>
</evidence>
<organism evidence="3 4">
    <name type="scientific">Vespula squamosa</name>
    <name type="common">Southern yellow jacket</name>
    <name type="synonym">Wasp</name>
    <dbReference type="NCBI Taxonomy" id="30214"/>
    <lineage>
        <taxon>Eukaryota</taxon>
        <taxon>Metazoa</taxon>
        <taxon>Ecdysozoa</taxon>
        <taxon>Arthropoda</taxon>
        <taxon>Hexapoda</taxon>
        <taxon>Insecta</taxon>
        <taxon>Pterygota</taxon>
        <taxon>Neoptera</taxon>
        <taxon>Endopterygota</taxon>
        <taxon>Hymenoptera</taxon>
        <taxon>Apocrita</taxon>
        <taxon>Aculeata</taxon>
        <taxon>Vespoidea</taxon>
        <taxon>Vespidae</taxon>
        <taxon>Vespinae</taxon>
        <taxon>Vespula</taxon>
    </lineage>
</organism>